<keyword evidence="5" id="KW-0175">Coiled coil</keyword>
<keyword evidence="4" id="KW-0574">Periplasm</keyword>
<dbReference type="OrthoDB" id="5652263at2"/>
<dbReference type="InterPro" id="IPR052211">
    <property type="entry name" value="Cpx_auxiliary_protein"/>
</dbReference>
<evidence type="ECO:0000313" key="8">
    <source>
        <dbReference type="Proteomes" id="UP000254554"/>
    </source>
</evidence>
<keyword evidence="8" id="KW-1185">Reference proteome</keyword>
<gene>
    <name evidence="7" type="ORF">NCTC11370_01535</name>
</gene>
<comment type="similarity">
    <text evidence="2">Belongs to the CpxP/Spy family.</text>
</comment>
<name>A0A377GAV9_9GAMM</name>
<protein>
    <submittedName>
        <fullName evidence="7">Periplasmic protein</fullName>
    </submittedName>
</protein>
<evidence type="ECO:0000313" key="7">
    <source>
        <dbReference type="EMBL" id="STO21468.1"/>
    </source>
</evidence>
<dbReference type="EMBL" id="UGGT01000001">
    <property type="protein sequence ID" value="STO21468.1"/>
    <property type="molecule type" value="Genomic_DNA"/>
</dbReference>
<dbReference type="RefSeq" id="WP_010653744.1">
    <property type="nucleotide sequence ID" value="NZ_JAPHOO010000001.1"/>
</dbReference>
<dbReference type="GeneID" id="93291895"/>
<evidence type="ECO:0000256" key="2">
    <source>
        <dbReference type="ARBA" id="ARBA00008441"/>
    </source>
</evidence>
<keyword evidence="3 6" id="KW-0732">Signal</keyword>
<dbReference type="Gene3D" id="1.20.120.1490">
    <property type="match status" value="1"/>
</dbReference>
<feature type="chain" id="PRO_5016994859" evidence="6">
    <location>
        <begin position="24"/>
        <end position="145"/>
    </location>
</feature>
<dbReference type="AlphaFoldDB" id="A0A377GAV9"/>
<reference evidence="7 8" key="1">
    <citation type="submission" date="2018-06" db="EMBL/GenBank/DDBJ databases">
        <authorList>
            <consortium name="Pathogen Informatics"/>
            <person name="Doyle S."/>
        </authorList>
    </citation>
    <scope>NUCLEOTIDE SEQUENCE [LARGE SCALE GENOMIC DNA]</scope>
    <source>
        <strain evidence="7 8">NCTC11370</strain>
    </source>
</reference>
<dbReference type="PANTHER" id="PTHR38102:SF1">
    <property type="entry name" value="PERIPLASMIC CHAPERONE SPY"/>
    <property type="match status" value="1"/>
</dbReference>
<dbReference type="GO" id="GO:0051082">
    <property type="term" value="F:unfolded protein binding"/>
    <property type="evidence" value="ECO:0007669"/>
    <property type="project" value="TreeGrafter"/>
</dbReference>
<accession>A0A377GAV9</accession>
<evidence type="ECO:0000256" key="4">
    <source>
        <dbReference type="ARBA" id="ARBA00022764"/>
    </source>
</evidence>
<dbReference type="Pfam" id="PF07813">
    <property type="entry name" value="LTXXQ"/>
    <property type="match status" value="1"/>
</dbReference>
<evidence type="ECO:0000256" key="1">
    <source>
        <dbReference type="ARBA" id="ARBA00004418"/>
    </source>
</evidence>
<dbReference type="Proteomes" id="UP000254554">
    <property type="component" value="Unassembled WGS sequence"/>
</dbReference>
<dbReference type="PANTHER" id="PTHR38102">
    <property type="entry name" value="PERIPLASMIC CHAPERONE SPY"/>
    <property type="match status" value="1"/>
</dbReference>
<evidence type="ECO:0000256" key="5">
    <source>
        <dbReference type="SAM" id="Coils"/>
    </source>
</evidence>
<evidence type="ECO:0000256" key="6">
    <source>
        <dbReference type="SAM" id="SignalP"/>
    </source>
</evidence>
<comment type="subcellular location">
    <subcellularLocation>
        <location evidence="1">Periplasm</location>
    </subcellularLocation>
</comment>
<sequence length="145" mass="16770">MYKKMIQTAAFAFTLVLSPVVLAHSWCGEGLKNMVESLKLDDTQKSKIKPILEQLKSTMKNDVEQMKDIRQQLNQQAESTNMDQSTVDSLIDKKTKLLGDIMKAKITAKNQIYAILTPQQKTELQNKMKKMEEKMEEKYKKCHEE</sequence>
<feature type="coiled-coil region" evidence="5">
    <location>
        <begin position="52"/>
        <end position="83"/>
    </location>
</feature>
<feature type="signal peptide" evidence="6">
    <location>
        <begin position="1"/>
        <end position="23"/>
    </location>
</feature>
<dbReference type="STRING" id="1094715.GCA_000236165_00888"/>
<proteinExistence type="inferred from homology"/>
<organism evidence="7 8">
    <name type="scientific">Fluoribacter dumoffii</name>
    <dbReference type="NCBI Taxonomy" id="463"/>
    <lineage>
        <taxon>Bacteria</taxon>
        <taxon>Pseudomonadati</taxon>
        <taxon>Pseudomonadota</taxon>
        <taxon>Gammaproteobacteria</taxon>
        <taxon>Legionellales</taxon>
        <taxon>Legionellaceae</taxon>
        <taxon>Fluoribacter</taxon>
    </lineage>
</organism>
<dbReference type="InterPro" id="IPR012899">
    <property type="entry name" value="LTXXQ"/>
</dbReference>
<evidence type="ECO:0000256" key="3">
    <source>
        <dbReference type="ARBA" id="ARBA00022729"/>
    </source>
</evidence>
<dbReference type="GO" id="GO:0030288">
    <property type="term" value="C:outer membrane-bounded periplasmic space"/>
    <property type="evidence" value="ECO:0007669"/>
    <property type="project" value="TreeGrafter"/>
</dbReference>